<evidence type="ECO:0000256" key="4">
    <source>
        <dbReference type="SAM" id="MobiDB-lite"/>
    </source>
</evidence>
<dbReference type="PROSITE" id="PS50001">
    <property type="entry name" value="SH2"/>
    <property type="match status" value="1"/>
</dbReference>
<feature type="region of interest" description="Disordered" evidence="4">
    <location>
        <begin position="90"/>
        <end position="117"/>
    </location>
</feature>
<comment type="similarity">
    <text evidence="1">Belongs to the PTEN phosphatase protein family.</text>
</comment>
<dbReference type="Pfam" id="PF08416">
    <property type="entry name" value="PTB"/>
    <property type="match status" value="1"/>
</dbReference>
<feature type="compositionally biased region" description="Basic and acidic residues" evidence="4">
    <location>
        <begin position="293"/>
        <end position="302"/>
    </location>
</feature>
<dbReference type="InterPro" id="IPR006020">
    <property type="entry name" value="PTB/PI_dom"/>
</dbReference>
<evidence type="ECO:0000256" key="1">
    <source>
        <dbReference type="ARBA" id="ARBA00007881"/>
    </source>
</evidence>
<feature type="compositionally biased region" description="Polar residues" evidence="4">
    <location>
        <begin position="219"/>
        <end position="231"/>
    </location>
</feature>
<feature type="compositionally biased region" description="Basic and acidic residues" evidence="4">
    <location>
        <begin position="267"/>
        <end position="277"/>
    </location>
</feature>
<keyword evidence="7" id="KW-1185">Reference proteome</keyword>
<accession>A0A8S4DEE7</accession>
<dbReference type="InterPro" id="IPR000980">
    <property type="entry name" value="SH2"/>
</dbReference>
<gene>
    <name evidence="6" type="ORF">PLXY2_LOCUS1918</name>
</gene>
<feature type="domain" description="SH2" evidence="5">
    <location>
        <begin position="941"/>
        <end position="1033"/>
    </location>
</feature>
<dbReference type="PANTHER" id="PTHR45734:SF10">
    <property type="entry name" value="BLISTERY, ISOFORM A"/>
    <property type="match status" value="1"/>
</dbReference>
<evidence type="ECO:0000259" key="5">
    <source>
        <dbReference type="PROSITE" id="PS50001"/>
    </source>
</evidence>
<keyword evidence="2 3" id="KW-0727">SH2 domain</keyword>
<dbReference type="EMBL" id="CAJHNJ030000005">
    <property type="protein sequence ID" value="CAG9098697.1"/>
    <property type="molecule type" value="Genomic_DNA"/>
</dbReference>
<dbReference type="SMART" id="SM00462">
    <property type="entry name" value="PTB"/>
    <property type="match status" value="1"/>
</dbReference>
<feature type="compositionally biased region" description="Polar residues" evidence="4">
    <location>
        <begin position="246"/>
        <end position="264"/>
    </location>
</feature>
<feature type="region of interest" description="Disordered" evidence="4">
    <location>
        <begin position="22"/>
        <end position="65"/>
    </location>
</feature>
<dbReference type="CDD" id="cd01213">
    <property type="entry name" value="PTB_tensin"/>
    <property type="match status" value="1"/>
</dbReference>
<protein>
    <submittedName>
        <fullName evidence="6">(diamondback moth) hypothetical protein</fullName>
    </submittedName>
</protein>
<dbReference type="Gene3D" id="2.30.29.30">
    <property type="entry name" value="Pleckstrin-homology domain (PH domain)/Phosphotyrosine-binding domain (PTB)"/>
    <property type="match status" value="1"/>
</dbReference>
<name>A0A8S4DEE7_PLUXY</name>
<feature type="region of interest" description="Disordered" evidence="4">
    <location>
        <begin position="382"/>
        <end position="469"/>
    </location>
</feature>
<comment type="caution">
    <text evidence="6">The sequence shown here is derived from an EMBL/GenBank/DDBJ whole genome shotgun (WGS) entry which is preliminary data.</text>
</comment>
<dbReference type="SUPFAM" id="SSF50729">
    <property type="entry name" value="PH domain-like"/>
    <property type="match status" value="1"/>
</dbReference>
<dbReference type="SUPFAM" id="SSF55550">
    <property type="entry name" value="SH2 domain"/>
    <property type="match status" value="1"/>
</dbReference>
<organism evidence="6 7">
    <name type="scientific">Plutella xylostella</name>
    <name type="common">Diamondback moth</name>
    <name type="synonym">Plutella maculipennis</name>
    <dbReference type="NCBI Taxonomy" id="51655"/>
    <lineage>
        <taxon>Eukaryota</taxon>
        <taxon>Metazoa</taxon>
        <taxon>Ecdysozoa</taxon>
        <taxon>Arthropoda</taxon>
        <taxon>Hexapoda</taxon>
        <taxon>Insecta</taxon>
        <taxon>Pterygota</taxon>
        <taxon>Neoptera</taxon>
        <taxon>Endopterygota</taxon>
        <taxon>Lepidoptera</taxon>
        <taxon>Glossata</taxon>
        <taxon>Ditrysia</taxon>
        <taxon>Yponomeutoidea</taxon>
        <taxon>Plutellidae</taxon>
        <taxon>Plutella</taxon>
    </lineage>
</organism>
<dbReference type="GO" id="GO:0005925">
    <property type="term" value="C:focal adhesion"/>
    <property type="evidence" value="ECO:0007669"/>
    <property type="project" value="TreeGrafter"/>
</dbReference>
<dbReference type="InterPro" id="IPR051484">
    <property type="entry name" value="Tensin_PTEN_phosphatase"/>
</dbReference>
<evidence type="ECO:0000256" key="2">
    <source>
        <dbReference type="ARBA" id="ARBA00022999"/>
    </source>
</evidence>
<evidence type="ECO:0000313" key="6">
    <source>
        <dbReference type="EMBL" id="CAG9098697.1"/>
    </source>
</evidence>
<dbReference type="AlphaFoldDB" id="A0A8S4DEE7"/>
<dbReference type="InterPro" id="IPR033929">
    <property type="entry name" value="Tensin_PTB"/>
</dbReference>
<dbReference type="Proteomes" id="UP000653454">
    <property type="component" value="Unassembled WGS sequence"/>
</dbReference>
<dbReference type="SMART" id="SM00252">
    <property type="entry name" value="SH2"/>
    <property type="match status" value="1"/>
</dbReference>
<sequence>MDNTCDVIDRAWTMRVSGIRSRGPAVERGGAWRAHPLPASRRRRKFRENVTGSGSGSGGSAGEAADAAAHTFGPLDGSIYATVVRAGGGPSSPLSASMDSGISSAGRRAAPSPPDELDALLGDMLRTVSALPDAPQSRAGRQPDIPYHARADSAPFTYGTAGLSPGMLRAPHRLASPELVRRALGRPGYRPIDDDDEPPPPSPRPQHATLKKFTHEDVTTTTSPQTITNGRWLNGETEWAERPPSRQKTPENGTWRSNSTLGWQESSRLREPRRSEGSNEGSGLTWLQRQQQKLREKREARERVQRLPLEWDAPSRHVRRSASHRMDGYTSDTTAFADDDDDFSVPLHVNTRAALRTDSLSPQAPDRTSSRKFMYEQKMVTREWSTTSTPNGSTTPGLLSLAEPINGNDTLSLRERSESWSRSESRAGTPLFPTHPRTPYPPTPTPSVAARPPRSPPVTRKERETSPESEYRIYAGAGSRRSSVSSELQHVAPDRVRFARDTSHYWYKPSINRDDEEHETSPESEYRIYAGAGSRRSSVSSELQHVAPDRVRFARDTSHYWYKPSINRDDEERETSPESEYRIYAGAGSRRSSVSSELQHVAPDRVRFAWDTSHYWYKPSINRDDEERETSPESEYRIYAGAGSRRSSVSSELQHVAPDRVRFAWDTSHYWYKPSINRDDEERETSPESEYRIYAGAGSRRSSVSSELQHVAPDRVRFARDTSHYWYKPSINRDDEEHETSPESEYRIYAGAGSRRSSVSSELQHVAPDRVRFARDTSHYWYKPSINRDDEERETSPESEYRIYAGAGSRRSSVSSELQHVAPDRHQSGRRLVSLVSVIYREERETSPESEYRIYAGAGSRRSSVSSELQHVAPDRVRFARDTSHYWYKPSINRDDERETSPESEYRIYAGAGSRRSSVSSELQHVAPDRVRFARDTSHYWYKPSINRDDAISALQNLEEGSFIVRDSNSFPGAFGLAVRASGGVRHFLIEPTSKGVRLRGCPDEPVFGSLSALVYQHTVTPLALPVPLRLPDRDPWTGGNTNAAARALLATGAACHVLLLGSENTEALTGPAAVKRAVTNVLMKKGQAYVVHFKVFGGGITLTDNARKLFFRRHYPAAGVSYAGLDPDERRYQHNDNGAVKEKRVFAFVARLTAGCDNQCHVFAELEPEQPATAIVNFVNKALLGNSQKRDIL</sequence>
<dbReference type="InterPro" id="IPR036860">
    <property type="entry name" value="SH2_dom_sf"/>
</dbReference>
<dbReference type="Gene3D" id="3.30.505.10">
    <property type="entry name" value="SH2 domain"/>
    <property type="match status" value="1"/>
</dbReference>
<feature type="region of interest" description="Disordered" evidence="4">
    <location>
        <begin position="186"/>
        <end position="302"/>
    </location>
</feature>
<feature type="compositionally biased region" description="Pro residues" evidence="4">
    <location>
        <begin position="436"/>
        <end position="445"/>
    </location>
</feature>
<dbReference type="InterPro" id="IPR011993">
    <property type="entry name" value="PH-like_dom_sf"/>
</dbReference>
<evidence type="ECO:0000313" key="7">
    <source>
        <dbReference type="Proteomes" id="UP000653454"/>
    </source>
</evidence>
<dbReference type="Pfam" id="PF00017">
    <property type="entry name" value="SH2"/>
    <property type="match status" value="1"/>
</dbReference>
<proteinExistence type="inferred from homology"/>
<feature type="compositionally biased region" description="Basic and acidic residues" evidence="4">
    <location>
        <begin position="412"/>
        <end position="425"/>
    </location>
</feature>
<evidence type="ECO:0000256" key="3">
    <source>
        <dbReference type="PROSITE-ProRule" id="PRU00191"/>
    </source>
</evidence>
<feature type="compositionally biased region" description="Low complexity" evidence="4">
    <location>
        <begin position="385"/>
        <end position="397"/>
    </location>
</feature>
<reference evidence="6" key="1">
    <citation type="submission" date="2020-11" db="EMBL/GenBank/DDBJ databases">
        <authorList>
            <person name="Whiteford S."/>
        </authorList>
    </citation>
    <scope>NUCLEOTIDE SEQUENCE</scope>
</reference>
<dbReference type="InterPro" id="IPR013625">
    <property type="entry name" value="PTB"/>
</dbReference>
<feature type="compositionally biased region" description="Basic and acidic residues" evidence="4">
    <location>
        <begin position="459"/>
        <end position="469"/>
    </location>
</feature>
<dbReference type="PANTHER" id="PTHR45734">
    <property type="entry name" value="TENSIN"/>
    <property type="match status" value="1"/>
</dbReference>